<evidence type="ECO:0000313" key="3">
    <source>
        <dbReference type="Proteomes" id="UP000270296"/>
    </source>
</evidence>
<gene>
    <name evidence="2" type="ORF">SBAD_LOCUS12354</name>
</gene>
<keyword evidence="1" id="KW-0175">Coiled coil</keyword>
<protein>
    <submittedName>
        <fullName evidence="2 4">Uncharacterized protein</fullName>
    </submittedName>
</protein>
<dbReference type="EMBL" id="UZAM01017534">
    <property type="protein sequence ID" value="VDP47561.1"/>
    <property type="molecule type" value="Genomic_DNA"/>
</dbReference>
<name>A0A183J906_9BILA</name>
<feature type="coiled-coil region" evidence="1">
    <location>
        <begin position="30"/>
        <end position="64"/>
    </location>
</feature>
<dbReference type="Proteomes" id="UP000270296">
    <property type="component" value="Unassembled WGS sequence"/>
</dbReference>
<evidence type="ECO:0000256" key="1">
    <source>
        <dbReference type="SAM" id="Coils"/>
    </source>
</evidence>
<evidence type="ECO:0000313" key="2">
    <source>
        <dbReference type="EMBL" id="VDP47561.1"/>
    </source>
</evidence>
<keyword evidence="3" id="KW-1185">Reference proteome</keyword>
<dbReference type="WBParaSite" id="SBAD_0001276001-mRNA-1">
    <property type="protein sequence ID" value="SBAD_0001276001-mRNA-1"/>
    <property type="gene ID" value="SBAD_0001276001"/>
</dbReference>
<accession>A0A183J906</accession>
<dbReference type="AlphaFoldDB" id="A0A183J906"/>
<reference evidence="4" key="1">
    <citation type="submission" date="2016-06" db="UniProtKB">
        <authorList>
            <consortium name="WormBaseParasite"/>
        </authorList>
    </citation>
    <scope>IDENTIFICATION</scope>
</reference>
<sequence>MLEKVLNQTAVKNSDFFAIAKSHLAALKCHRKLEIALEAQHENLKQVLTELQSYQLRLKNLQRVNEESFRYIVDADVRKSSQLLYNYFTYGPVEGLECNVVGQGGRTPHINCAITSLAYYKALHKKVVEEKNFLLTLNQTSQLASEKPRYANWQHKSPFGDDQPIAIDFDKEKRFLNALAPLRNLQLNEPTKPKLFPRSHTDAAELAQRFWDNNSWPSVNECKELENFKVDPLDSFFLSPENKGFE</sequence>
<proteinExistence type="predicted"/>
<organism evidence="4">
    <name type="scientific">Soboliphyme baturini</name>
    <dbReference type="NCBI Taxonomy" id="241478"/>
    <lineage>
        <taxon>Eukaryota</taxon>
        <taxon>Metazoa</taxon>
        <taxon>Ecdysozoa</taxon>
        <taxon>Nematoda</taxon>
        <taxon>Enoplea</taxon>
        <taxon>Dorylaimia</taxon>
        <taxon>Dioctophymatida</taxon>
        <taxon>Dioctophymatoidea</taxon>
        <taxon>Soboliphymatidae</taxon>
        <taxon>Soboliphyme</taxon>
    </lineage>
</organism>
<reference evidence="2 3" key="2">
    <citation type="submission" date="2018-11" db="EMBL/GenBank/DDBJ databases">
        <authorList>
            <consortium name="Pathogen Informatics"/>
        </authorList>
    </citation>
    <scope>NUCLEOTIDE SEQUENCE [LARGE SCALE GENOMIC DNA]</scope>
</reference>
<evidence type="ECO:0000313" key="4">
    <source>
        <dbReference type="WBParaSite" id="SBAD_0001276001-mRNA-1"/>
    </source>
</evidence>
<dbReference type="OrthoDB" id="2115703at2759"/>